<name>A0AAN6RGQ9_9PLEO</name>
<evidence type="ECO:0000313" key="2">
    <source>
        <dbReference type="EMBL" id="KAK3208776.1"/>
    </source>
</evidence>
<accession>A0AAN6RGQ9</accession>
<comment type="caution">
    <text evidence="2">The sequence shown here is derived from an EMBL/GenBank/DDBJ whole genome shotgun (WGS) entry which is preliminary data.</text>
</comment>
<sequence>MLHSLRTISRLVRPLQSSHARFLTTLPKPIPTYLPQWDPTRRIPLKVVPTEPRDVARDDARKRERAQLCRSKNFELPSLDADPEHVNRDETNRLNGFLRLADEEPDLEGLHMRLWEIYRRLKKRDSKFVYSVPDEAWDLMWKLQEREPHKDAVNPRLVTLRKDMHKCRRYEPVGCRVQYLDGLFQNGHEEQALEEWEEDRQGANNLSRHDYKPEHLELGARMFAIYGDPDRSREIMEELFELHPTYMSSVAKTVFRAHTSSDLVQHHDMAKKMYKDYKGKSGEDMVLEDYDAFFIGFLEARHLINAKMVFRDMIRGHRLATSYLPEEVEKVLERLHLLYRLATDISKMTTIGLQAISALPEAYHAHVFGQWMRSALAMNAPNAAAQLLDLMFNHGFRPQTNHFNLLLKTLMRSDDVPNISNAENIGWRMIEEARKASTKYRRAPASETISKWTKKMITLLPGEETKRDVPKANVTTFAIMIKHHASKLQWEHVDYLTRRLKESGLQPDSDLMDILMDIKCRQGKFREVWEIYKSLTDVPEGTVGVFPGGSSMRCLWKTLRLALEDPATRGDPDLPRPRELLAETVQWWKHCQARHDAERFLIGLTSTDRGALSTLIIHCFSYTNDIAGSLVGLHILRKQFGILLSDQVPEKIHSQAAWVDLNHITEHERSRFIHNSVYKKNLEKLGHVYDMLLERRKQRLGISEDDYAQLSVEERNDLGLNTLSEFIRVIMKRSDFPESVEAMIDHAKEQAGVPDMSTGDMDAFQVA</sequence>
<dbReference type="AlphaFoldDB" id="A0AAN6RGQ9"/>
<protein>
    <recommendedName>
        <fullName evidence="4">Pentatricopeptide repeat protein</fullName>
    </recommendedName>
</protein>
<dbReference type="Gene3D" id="1.25.40.10">
    <property type="entry name" value="Tetratricopeptide repeat domain"/>
    <property type="match status" value="1"/>
</dbReference>
<dbReference type="InterPro" id="IPR051222">
    <property type="entry name" value="PPR/CCM1_RNA-binding"/>
</dbReference>
<dbReference type="PANTHER" id="PTHR47942">
    <property type="entry name" value="TETRATRICOPEPTIDE REPEAT (TPR)-LIKE SUPERFAMILY PROTEIN-RELATED"/>
    <property type="match status" value="1"/>
</dbReference>
<reference evidence="2 3" key="1">
    <citation type="submission" date="2021-02" db="EMBL/GenBank/DDBJ databases">
        <title>Genome assembly of Pseudopithomyces chartarum.</title>
        <authorList>
            <person name="Jauregui R."/>
            <person name="Singh J."/>
            <person name="Voisey C."/>
        </authorList>
    </citation>
    <scope>NUCLEOTIDE SEQUENCE [LARGE SCALE GENOMIC DNA]</scope>
    <source>
        <strain evidence="2 3">AGR01</strain>
    </source>
</reference>
<evidence type="ECO:0008006" key="4">
    <source>
        <dbReference type="Google" id="ProtNLM"/>
    </source>
</evidence>
<dbReference type="InterPro" id="IPR011990">
    <property type="entry name" value="TPR-like_helical_dom_sf"/>
</dbReference>
<keyword evidence="3" id="KW-1185">Reference proteome</keyword>
<organism evidence="2 3">
    <name type="scientific">Pseudopithomyces chartarum</name>
    <dbReference type="NCBI Taxonomy" id="1892770"/>
    <lineage>
        <taxon>Eukaryota</taxon>
        <taxon>Fungi</taxon>
        <taxon>Dikarya</taxon>
        <taxon>Ascomycota</taxon>
        <taxon>Pezizomycotina</taxon>
        <taxon>Dothideomycetes</taxon>
        <taxon>Pleosporomycetidae</taxon>
        <taxon>Pleosporales</taxon>
        <taxon>Massarineae</taxon>
        <taxon>Didymosphaeriaceae</taxon>
        <taxon>Pseudopithomyces</taxon>
    </lineage>
</organism>
<dbReference type="Proteomes" id="UP001280581">
    <property type="component" value="Unassembled WGS sequence"/>
</dbReference>
<dbReference type="EMBL" id="WVTA01000007">
    <property type="protein sequence ID" value="KAK3208776.1"/>
    <property type="molecule type" value="Genomic_DNA"/>
</dbReference>
<dbReference type="PANTHER" id="PTHR47942:SF63">
    <property type="entry name" value="PENTATRICOPEPTIDE REPEAT-CONTAINING PROTEIN"/>
    <property type="match status" value="1"/>
</dbReference>
<keyword evidence="1" id="KW-0677">Repeat</keyword>
<evidence type="ECO:0000313" key="3">
    <source>
        <dbReference type="Proteomes" id="UP001280581"/>
    </source>
</evidence>
<proteinExistence type="predicted"/>
<gene>
    <name evidence="2" type="ORF">GRF29_77g1938711</name>
</gene>
<evidence type="ECO:0000256" key="1">
    <source>
        <dbReference type="ARBA" id="ARBA00022737"/>
    </source>
</evidence>